<dbReference type="STRING" id="34508.A0A4U5NGD1"/>
<accession>A0A4U5NGD1</accession>
<name>A0A4U5NGD1_STECR</name>
<keyword evidence="4" id="KW-1185">Reference proteome</keyword>
<sequence>MSHSDNEILTSKRDTRRFVAEKELEDYNAEYDSQTRLIRNKRQLQTCPPTVPGPPGPPGDDGIDGESGDDGPVGKRGIDARIMMLEEQKKCIVCPTGPVGPVGVPGPQGLQGLKGDKGLSGMPAADGIDGEVGTEGPVGYSGEPGKPGSKGTDGRPAPGGTGSRGPKGLKGPIGRAGLQGSRGKRNFVYGPPGPDGKPGMRGLDGLEGSIGGRGERGLMGEPGANAKFCPCPQELQKMQAKRIQKSEKLTMTEAPKAAPEVVNAVPKTVQYAAKILGVPREATPNEIEDLDLPFVVKGPSKEATSLLEQPEVLPVTVPQGALDDDSLDYRLEGETTEAQPTSARTSSTTSKKLTTSLKTLPTQASILEESVYEDPDYEVERNAKLVPLHEGSVRRGFTPSLTTKQIALHDGDMHKTVKEFTVTYPYVRGMVANDQAIPMSTEEEPRTTTAEVAEENDVTEAEDVDIEEGQVGKQSDDQGEEEEQEEAEESSDSASETTEAAEVAEEATTKRRFVYVTKRPRFRPTVSIQ</sequence>
<feature type="region of interest" description="Disordered" evidence="2">
    <location>
        <begin position="435"/>
        <end position="516"/>
    </location>
</feature>
<dbReference type="EMBL" id="AZBU02000004">
    <property type="protein sequence ID" value="TKR81740.1"/>
    <property type="molecule type" value="Genomic_DNA"/>
</dbReference>
<dbReference type="PANTHER" id="PTHR24637:SF334">
    <property type="entry name" value="NEMATODE CUTICLE COLLAGEN N-TERMINAL DOMAIN-CONTAINING PROTEIN"/>
    <property type="match status" value="1"/>
</dbReference>
<feature type="compositionally biased region" description="Pro residues" evidence="2">
    <location>
        <begin position="49"/>
        <end position="58"/>
    </location>
</feature>
<comment type="caution">
    <text evidence="3">The sequence shown here is derived from an EMBL/GenBank/DDBJ whole genome shotgun (WGS) entry which is preliminary data.</text>
</comment>
<evidence type="ECO:0000313" key="3">
    <source>
        <dbReference type="EMBL" id="TKR81740.1"/>
    </source>
</evidence>
<evidence type="ECO:0000313" key="4">
    <source>
        <dbReference type="Proteomes" id="UP000298663"/>
    </source>
</evidence>
<dbReference type="InterPro" id="IPR008160">
    <property type="entry name" value="Collagen"/>
</dbReference>
<feature type="region of interest" description="Disordered" evidence="2">
    <location>
        <begin position="127"/>
        <end position="200"/>
    </location>
</feature>
<keyword evidence="1" id="KW-0677">Repeat</keyword>
<evidence type="ECO:0000256" key="1">
    <source>
        <dbReference type="ARBA" id="ARBA00022737"/>
    </source>
</evidence>
<organism evidence="3 4">
    <name type="scientific">Steinernema carpocapsae</name>
    <name type="common">Entomopathogenic nematode</name>
    <dbReference type="NCBI Taxonomy" id="34508"/>
    <lineage>
        <taxon>Eukaryota</taxon>
        <taxon>Metazoa</taxon>
        <taxon>Ecdysozoa</taxon>
        <taxon>Nematoda</taxon>
        <taxon>Chromadorea</taxon>
        <taxon>Rhabditida</taxon>
        <taxon>Tylenchina</taxon>
        <taxon>Panagrolaimomorpha</taxon>
        <taxon>Strongyloidoidea</taxon>
        <taxon>Steinernematidae</taxon>
        <taxon>Steinernema</taxon>
    </lineage>
</organism>
<dbReference type="AlphaFoldDB" id="A0A4U5NGD1"/>
<dbReference type="Proteomes" id="UP000298663">
    <property type="component" value="Unassembled WGS sequence"/>
</dbReference>
<feature type="region of interest" description="Disordered" evidence="2">
    <location>
        <begin position="39"/>
        <end position="74"/>
    </location>
</feature>
<dbReference type="OrthoDB" id="5983381at2759"/>
<proteinExistence type="predicted"/>
<feature type="compositionally biased region" description="Acidic residues" evidence="2">
    <location>
        <begin position="477"/>
        <end position="491"/>
    </location>
</feature>
<reference evidence="3 4" key="2">
    <citation type="journal article" date="2019" name="G3 (Bethesda)">
        <title>Hybrid Assembly of the Genome of the Entomopathogenic Nematode Steinernema carpocapsae Identifies the X-Chromosome.</title>
        <authorList>
            <person name="Serra L."/>
            <person name="Macchietto M."/>
            <person name="Macias-Munoz A."/>
            <person name="McGill C.J."/>
            <person name="Rodriguez I.M."/>
            <person name="Rodriguez B."/>
            <person name="Murad R."/>
            <person name="Mortazavi A."/>
        </authorList>
    </citation>
    <scope>NUCLEOTIDE SEQUENCE [LARGE SCALE GENOMIC DNA]</scope>
    <source>
        <strain evidence="3 4">ALL</strain>
    </source>
</reference>
<reference evidence="3 4" key="1">
    <citation type="journal article" date="2015" name="Genome Biol.">
        <title>Comparative genomics of Steinernema reveals deeply conserved gene regulatory networks.</title>
        <authorList>
            <person name="Dillman A.R."/>
            <person name="Macchietto M."/>
            <person name="Porter C.F."/>
            <person name="Rogers A."/>
            <person name="Williams B."/>
            <person name="Antoshechkin I."/>
            <person name="Lee M.M."/>
            <person name="Goodwin Z."/>
            <person name="Lu X."/>
            <person name="Lewis E.E."/>
            <person name="Goodrich-Blair H."/>
            <person name="Stock S.P."/>
            <person name="Adams B.J."/>
            <person name="Sternberg P.W."/>
            <person name="Mortazavi A."/>
        </authorList>
    </citation>
    <scope>NUCLEOTIDE SEQUENCE [LARGE SCALE GENOMIC DNA]</scope>
    <source>
        <strain evidence="3 4">ALL</strain>
    </source>
</reference>
<protein>
    <recommendedName>
        <fullName evidence="5">Nematode cuticle collagen N-terminal domain-containing protein</fullName>
    </recommendedName>
</protein>
<feature type="compositionally biased region" description="Low complexity" evidence="2">
    <location>
        <begin position="492"/>
        <end position="501"/>
    </location>
</feature>
<dbReference type="PANTHER" id="PTHR24637">
    <property type="entry name" value="COLLAGEN"/>
    <property type="match status" value="1"/>
</dbReference>
<gene>
    <name evidence="3" type="ORF">L596_015564</name>
</gene>
<evidence type="ECO:0000256" key="2">
    <source>
        <dbReference type="SAM" id="MobiDB-lite"/>
    </source>
</evidence>
<evidence type="ECO:0008006" key="5">
    <source>
        <dbReference type="Google" id="ProtNLM"/>
    </source>
</evidence>
<dbReference type="Pfam" id="PF01391">
    <property type="entry name" value="Collagen"/>
    <property type="match status" value="1"/>
</dbReference>
<feature type="compositionally biased region" description="Acidic residues" evidence="2">
    <location>
        <begin position="452"/>
        <end position="468"/>
    </location>
</feature>